<proteinExistence type="predicted"/>
<dbReference type="AlphaFoldDB" id="A0A8D5FNY1"/>
<evidence type="ECO:0000313" key="1">
    <source>
        <dbReference type="EMBL" id="BCL62603.1"/>
    </source>
</evidence>
<accession>A0A8D5FNY1</accession>
<dbReference type="Proteomes" id="UP000826725">
    <property type="component" value="Chromosome"/>
</dbReference>
<name>A0A8D5FNY1_9BACT</name>
<dbReference type="KEGG" id="dbk:DGMP_32960"/>
<organism evidence="1 2">
    <name type="scientific">Desulfomarina profundi</name>
    <dbReference type="NCBI Taxonomy" id="2772557"/>
    <lineage>
        <taxon>Bacteria</taxon>
        <taxon>Pseudomonadati</taxon>
        <taxon>Thermodesulfobacteriota</taxon>
        <taxon>Desulfobulbia</taxon>
        <taxon>Desulfobulbales</taxon>
        <taxon>Desulfobulbaceae</taxon>
        <taxon>Desulfomarina</taxon>
    </lineage>
</organism>
<gene>
    <name evidence="1" type="ORF">DGMP_32960</name>
</gene>
<protein>
    <recommendedName>
        <fullName evidence="3">PilZ domain-containing protein</fullName>
    </recommendedName>
</protein>
<reference evidence="1" key="1">
    <citation type="submission" date="2020-09" db="EMBL/GenBank/DDBJ databases">
        <title>Desulfogranum mesoprofundum gen. nov., sp. nov., a novel mesophilic, sulfate-reducing chemolithoautotroph isolated from a deep-sea hydrothermal vent chimney in the Suiyo Seamount.</title>
        <authorList>
            <person name="Hashimoto Y."/>
            <person name="Nakagawa S."/>
        </authorList>
    </citation>
    <scope>NUCLEOTIDE SEQUENCE</scope>
    <source>
        <strain evidence="1">KT2</strain>
    </source>
</reference>
<sequence length="94" mass="10482">MFNRRALLRELQTGKAVLVTNSGRELDINLYDISPRGIGFEMAVGAARTKVVSVGDQIRLRCSWNQRLLGGGRFVVQNIKGQRVGVRKMVVNII</sequence>
<evidence type="ECO:0000313" key="2">
    <source>
        <dbReference type="Proteomes" id="UP000826725"/>
    </source>
</evidence>
<keyword evidence="2" id="KW-1185">Reference proteome</keyword>
<dbReference type="EMBL" id="AP024086">
    <property type="protein sequence ID" value="BCL62603.1"/>
    <property type="molecule type" value="Genomic_DNA"/>
</dbReference>
<evidence type="ECO:0008006" key="3">
    <source>
        <dbReference type="Google" id="ProtNLM"/>
    </source>
</evidence>